<feature type="compositionally biased region" description="Polar residues" evidence="1">
    <location>
        <begin position="271"/>
        <end position="284"/>
    </location>
</feature>
<dbReference type="Proteomes" id="UP000316626">
    <property type="component" value="Unassembled WGS sequence"/>
</dbReference>
<comment type="caution">
    <text evidence="3">The sequence shown here is derived from an EMBL/GenBank/DDBJ whole genome shotgun (WGS) entry which is preliminary data.</text>
</comment>
<protein>
    <submittedName>
        <fullName evidence="3">DUF1542 domain-containing protein</fullName>
    </submittedName>
</protein>
<dbReference type="Gene3D" id="1.20.58.790">
    <property type="match status" value="1"/>
</dbReference>
<dbReference type="OrthoDB" id="2742972at2"/>
<keyword evidence="4" id="KW-1185">Reference proteome</keyword>
<gene>
    <name evidence="3" type="ORF">FG384_03285</name>
</gene>
<dbReference type="EMBL" id="VDGI01000002">
    <property type="protein sequence ID" value="TQR21244.1"/>
    <property type="molecule type" value="Genomic_DNA"/>
</dbReference>
<dbReference type="Gene3D" id="1.20.58.780">
    <property type="match status" value="1"/>
</dbReference>
<proteinExistence type="predicted"/>
<dbReference type="InterPro" id="IPR041378">
    <property type="entry name" value="S-layer_SbsC_C"/>
</dbReference>
<accession>A0A544TUX0</accession>
<sequence length="448" mass="49284">MKRKLWKEIVVVVLFISSIWSFSPIAYGKTSSVQQSIDAIKMEMKKAALYYIETALEGDLVPSSSLDPVLNSVKKNYQETRKIILTSNLSEKDKQTKLKEIDALYEEKIVKGLIPYIDAYNYATKYLDPLLKEIKEAEAKNDFQAVEKAYHKLSVQLKSRTSILYRFTGKAPRDLLLEKYKKPADEKRYELIIPVTIIMKITNTQQLLLEGKKAEAKKAIEDIPSLVTKLSSVNAFHKALMKEVDRLLAIVFPAPVTPVNPTPPVIQPPTSGSGENEGPSETSVQRALRIAKTNANTELENYKVDVKDNYSTANWAQIISLKTAGNKAINAAKTTTEVTKALDDAKAAINLIQTKSQVSTVSTITVKGIAAIADPANPTLYNVELPAGTVLADIEATDIMATPTDMHAVIGTVTTTNGGTTWKVTVTSEDGKTTTTYTINVTVTPQEN</sequence>
<feature type="region of interest" description="Disordered" evidence="1">
    <location>
        <begin position="261"/>
        <end position="284"/>
    </location>
</feature>
<dbReference type="Pfam" id="PF18058">
    <property type="entry name" value="SbsC_C"/>
    <property type="match status" value="1"/>
</dbReference>
<name>A0A544TUX0_9BACI</name>
<evidence type="ECO:0000313" key="4">
    <source>
        <dbReference type="Proteomes" id="UP000316626"/>
    </source>
</evidence>
<evidence type="ECO:0000256" key="1">
    <source>
        <dbReference type="SAM" id="MobiDB-lite"/>
    </source>
</evidence>
<dbReference type="RefSeq" id="WP_142641135.1">
    <property type="nucleotide sequence ID" value="NZ_VDGI01000002.1"/>
</dbReference>
<evidence type="ECO:0000259" key="2">
    <source>
        <dbReference type="Pfam" id="PF18058"/>
    </source>
</evidence>
<organism evidence="3 4">
    <name type="scientific">Psychrobacillus vulpis</name>
    <dbReference type="NCBI Taxonomy" id="2325572"/>
    <lineage>
        <taxon>Bacteria</taxon>
        <taxon>Bacillati</taxon>
        <taxon>Bacillota</taxon>
        <taxon>Bacilli</taxon>
        <taxon>Bacillales</taxon>
        <taxon>Bacillaceae</taxon>
        <taxon>Psychrobacillus</taxon>
    </lineage>
</organism>
<feature type="domain" description="SbsC C-terminal" evidence="2">
    <location>
        <begin position="69"/>
        <end position="184"/>
    </location>
</feature>
<dbReference type="AlphaFoldDB" id="A0A544TUX0"/>
<evidence type="ECO:0000313" key="3">
    <source>
        <dbReference type="EMBL" id="TQR21244.1"/>
    </source>
</evidence>
<reference evidence="3 4" key="1">
    <citation type="submission" date="2019-06" db="EMBL/GenBank/DDBJ databases">
        <title>Psychrobacillus vulpis sp. nov., a new species isolated from feces of a red fox that inhabits in The Tablas de Daimiel Natural Park, Albacete, Spain.</title>
        <authorList>
            <person name="Rodriguez M."/>
            <person name="Reina J.C."/>
            <person name="Bejar V."/>
            <person name="Llamas I."/>
        </authorList>
    </citation>
    <scope>NUCLEOTIDE SEQUENCE [LARGE SCALE GENOMIC DNA]</scope>
    <source>
        <strain evidence="3 4">Z8</strain>
    </source>
</reference>